<dbReference type="PANTHER" id="PTHR11254:SF67">
    <property type="entry name" value="E3 UBIQUITIN-PROTEIN LIGASE HUWE1"/>
    <property type="match status" value="1"/>
</dbReference>
<comment type="pathway">
    <text evidence="3">Protein modification; protein ubiquitination.</text>
</comment>
<name>A0A7H9B364_ZYGMR</name>
<dbReference type="SUPFAM" id="SSF48371">
    <property type="entry name" value="ARM repeat"/>
    <property type="match status" value="1"/>
</dbReference>
<dbReference type="Proteomes" id="UP000509704">
    <property type="component" value="Chromosome 4"/>
</dbReference>
<dbReference type="InterPro" id="IPR010314">
    <property type="entry name" value="E3_Ub_ligase_DUF913"/>
</dbReference>
<feature type="region of interest" description="Disordered" evidence="13">
    <location>
        <begin position="2125"/>
        <end position="2147"/>
    </location>
</feature>
<dbReference type="GeneID" id="59236557"/>
<feature type="compositionally biased region" description="Acidic residues" evidence="13">
    <location>
        <begin position="2406"/>
        <end position="2420"/>
    </location>
</feature>
<evidence type="ECO:0000256" key="3">
    <source>
        <dbReference type="ARBA" id="ARBA00004906"/>
    </source>
</evidence>
<gene>
    <name evidence="15" type="ORF">HG535_0D05430</name>
</gene>
<evidence type="ECO:0000256" key="7">
    <source>
        <dbReference type="ARBA" id="ARBA00022786"/>
    </source>
</evidence>
<dbReference type="OrthoDB" id="8068875at2759"/>
<dbReference type="InterPro" id="IPR050409">
    <property type="entry name" value="E3_ubiq-protein_ligase"/>
</dbReference>
<keyword evidence="9" id="KW-0539">Nucleus</keyword>
<comment type="catalytic activity">
    <reaction evidence="1">
        <text>S-ubiquitinyl-[E2 ubiquitin-conjugating enzyme]-L-cysteine + [acceptor protein]-L-lysine = [E2 ubiquitin-conjugating enzyme]-L-cysteine + N(6)-ubiquitinyl-[acceptor protein]-L-lysine.</text>
        <dbReference type="EC" id="2.3.2.26"/>
    </reaction>
</comment>
<dbReference type="InterPro" id="IPR011989">
    <property type="entry name" value="ARM-like"/>
</dbReference>
<dbReference type="FunFam" id="3.90.1750.10:FF:000003">
    <property type="entry name" value="E3 ubiquitin-protein ligase UPL1"/>
    <property type="match status" value="1"/>
</dbReference>
<dbReference type="InterPro" id="IPR025527">
    <property type="entry name" value="HUWE1/Rev1_UBM"/>
</dbReference>
<dbReference type="InterPro" id="IPR010309">
    <property type="entry name" value="E3_Ub_ligase_DUF908"/>
</dbReference>
<dbReference type="GO" id="GO:0051028">
    <property type="term" value="P:mRNA transport"/>
    <property type="evidence" value="ECO:0007669"/>
    <property type="project" value="UniProtKB-KW"/>
</dbReference>
<feature type="region of interest" description="Disordered" evidence="13">
    <location>
        <begin position="1891"/>
        <end position="1917"/>
    </location>
</feature>
<dbReference type="Gene3D" id="3.90.1750.10">
    <property type="entry name" value="Hect, E3 ligase catalytic domains"/>
    <property type="match status" value="1"/>
</dbReference>
<feature type="compositionally biased region" description="Low complexity" evidence="13">
    <location>
        <begin position="2273"/>
        <end position="2282"/>
    </location>
</feature>
<feature type="region of interest" description="Disordered" evidence="13">
    <location>
        <begin position="2261"/>
        <end position="2285"/>
    </location>
</feature>
<dbReference type="FunFam" id="3.30.2160.10:FF:000001">
    <property type="entry name" value="E3 ubiquitin-protein ligase NEDD4-like"/>
    <property type="match status" value="1"/>
</dbReference>
<evidence type="ECO:0000256" key="10">
    <source>
        <dbReference type="ARBA" id="ARBA00034494"/>
    </source>
</evidence>
<dbReference type="UniPathway" id="UPA00143"/>
<feature type="compositionally biased region" description="Polar residues" evidence="13">
    <location>
        <begin position="1971"/>
        <end position="1996"/>
    </location>
</feature>
<dbReference type="InterPro" id="IPR016024">
    <property type="entry name" value="ARM-type_fold"/>
</dbReference>
<evidence type="ECO:0000256" key="12">
    <source>
        <dbReference type="PROSITE-ProRule" id="PRU00104"/>
    </source>
</evidence>
<dbReference type="Pfam" id="PF06012">
    <property type="entry name" value="DUF908"/>
    <property type="match status" value="1"/>
</dbReference>
<dbReference type="SUPFAM" id="SSF56204">
    <property type="entry name" value="Hect, E3 ligase catalytic domain"/>
    <property type="match status" value="1"/>
</dbReference>
<feature type="active site" description="Glycyl thioester intermediate" evidence="12">
    <location>
        <position position="3229"/>
    </location>
</feature>
<evidence type="ECO:0000256" key="6">
    <source>
        <dbReference type="ARBA" id="ARBA00022679"/>
    </source>
</evidence>
<dbReference type="SMART" id="SM00119">
    <property type="entry name" value="HECTc"/>
    <property type="match status" value="1"/>
</dbReference>
<evidence type="ECO:0000256" key="1">
    <source>
        <dbReference type="ARBA" id="ARBA00000885"/>
    </source>
</evidence>
<dbReference type="EC" id="2.3.2.26" evidence="4"/>
<comment type="subcellular location">
    <subcellularLocation>
        <location evidence="2">Nucleus</location>
    </subcellularLocation>
</comment>
<evidence type="ECO:0000256" key="9">
    <source>
        <dbReference type="ARBA" id="ARBA00023242"/>
    </source>
</evidence>
<feature type="compositionally biased region" description="Basic and acidic residues" evidence="13">
    <location>
        <begin position="2261"/>
        <end position="2272"/>
    </location>
</feature>
<dbReference type="Gene3D" id="1.25.10.10">
    <property type="entry name" value="Leucine-rich Repeat Variant"/>
    <property type="match status" value="1"/>
</dbReference>
<evidence type="ECO:0000256" key="2">
    <source>
        <dbReference type="ARBA" id="ARBA00004123"/>
    </source>
</evidence>
<feature type="compositionally biased region" description="Acidic residues" evidence="13">
    <location>
        <begin position="1891"/>
        <end position="1907"/>
    </location>
</feature>
<dbReference type="GO" id="GO:0000209">
    <property type="term" value="P:protein polyubiquitination"/>
    <property type="evidence" value="ECO:0007669"/>
    <property type="project" value="TreeGrafter"/>
</dbReference>
<evidence type="ECO:0000256" key="11">
    <source>
        <dbReference type="ARBA" id="ARBA00076267"/>
    </source>
</evidence>
<evidence type="ECO:0000256" key="13">
    <source>
        <dbReference type="SAM" id="MobiDB-lite"/>
    </source>
</evidence>
<proteinExistence type="inferred from homology"/>
<dbReference type="FunFam" id="3.30.2410.10:FF:000004">
    <property type="entry name" value="E3 ubiquitin-protein ligase HUWE1, variant"/>
    <property type="match status" value="1"/>
</dbReference>
<dbReference type="CDD" id="cd00078">
    <property type="entry name" value="HECTc"/>
    <property type="match status" value="1"/>
</dbReference>
<keyword evidence="8" id="KW-0509">mRNA transport</keyword>
<evidence type="ECO:0000256" key="4">
    <source>
        <dbReference type="ARBA" id="ARBA00012485"/>
    </source>
</evidence>
<feature type="region of interest" description="Disordered" evidence="13">
    <location>
        <begin position="2406"/>
        <end position="2437"/>
    </location>
</feature>
<feature type="domain" description="HECT" evidence="14">
    <location>
        <begin position="2926"/>
        <end position="3262"/>
    </location>
</feature>
<evidence type="ECO:0000313" key="16">
    <source>
        <dbReference type="Proteomes" id="UP000509704"/>
    </source>
</evidence>
<dbReference type="PROSITE" id="PS50237">
    <property type="entry name" value="HECT"/>
    <property type="match status" value="1"/>
</dbReference>
<organism evidence="15 16">
    <name type="scientific">Zygotorulaspora mrakii</name>
    <name type="common">Zygosaccharomyces mrakii</name>
    <dbReference type="NCBI Taxonomy" id="42260"/>
    <lineage>
        <taxon>Eukaryota</taxon>
        <taxon>Fungi</taxon>
        <taxon>Dikarya</taxon>
        <taxon>Ascomycota</taxon>
        <taxon>Saccharomycotina</taxon>
        <taxon>Saccharomycetes</taxon>
        <taxon>Saccharomycetales</taxon>
        <taxon>Saccharomycetaceae</taxon>
        <taxon>Zygotorulaspora</taxon>
    </lineage>
</organism>
<dbReference type="GO" id="GO:0006511">
    <property type="term" value="P:ubiquitin-dependent protein catabolic process"/>
    <property type="evidence" value="ECO:0007669"/>
    <property type="project" value="TreeGrafter"/>
</dbReference>
<keyword evidence="5" id="KW-0813">Transport</keyword>
<keyword evidence="6" id="KW-0808">Transferase</keyword>
<keyword evidence="16" id="KW-1185">Reference proteome</keyword>
<dbReference type="KEGG" id="zmk:HG535_0D05430"/>
<dbReference type="EMBL" id="CP058607">
    <property type="protein sequence ID" value="QLG72834.1"/>
    <property type="molecule type" value="Genomic_DNA"/>
</dbReference>
<dbReference type="GO" id="GO:0005737">
    <property type="term" value="C:cytoplasm"/>
    <property type="evidence" value="ECO:0007669"/>
    <property type="project" value="TreeGrafter"/>
</dbReference>
<dbReference type="Pfam" id="PF06025">
    <property type="entry name" value="DUF913"/>
    <property type="match status" value="1"/>
</dbReference>
<comment type="similarity">
    <text evidence="10">Belongs to the UPL family. TOM1/PTR1 subfamily.</text>
</comment>
<protein>
    <recommendedName>
        <fullName evidence="4">HECT-type E3 ubiquitin transferase</fullName>
        <ecNumber evidence="4">2.3.2.26</ecNumber>
    </recommendedName>
    <alternativeName>
        <fullName evidence="11">HECT-type E3 ubiquitin transferase TOM1</fullName>
    </alternativeName>
</protein>
<dbReference type="Gene3D" id="3.30.2410.10">
    <property type="entry name" value="Hect, E3 ligase catalytic domain"/>
    <property type="match status" value="1"/>
</dbReference>
<dbReference type="InterPro" id="IPR000569">
    <property type="entry name" value="HECT_dom"/>
</dbReference>
<keyword evidence="7 12" id="KW-0833">Ubl conjugation pathway</keyword>
<dbReference type="PANTHER" id="PTHR11254">
    <property type="entry name" value="HECT DOMAIN UBIQUITIN-PROTEIN LIGASE"/>
    <property type="match status" value="1"/>
</dbReference>
<dbReference type="GO" id="GO:0061630">
    <property type="term" value="F:ubiquitin protein ligase activity"/>
    <property type="evidence" value="ECO:0007669"/>
    <property type="project" value="UniProtKB-EC"/>
</dbReference>
<feature type="compositionally biased region" description="Acidic residues" evidence="13">
    <location>
        <begin position="1950"/>
        <end position="1965"/>
    </location>
</feature>
<reference evidence="15 16" key="1">
    <citation type="submission" date="2020-07" db="EMBL/GenBank/DDBJ databases">
        <title>The yeast mating-type switching endonuclease HO is a domesticated member of an unorthodox homing genetic element family.</title>
        <authorList>
            <person name="Coughlan A.Y."/>
            <person name="Lombardi L."/>
            <person name="Braun-Galleani S."/>
            <person name="Martos A.R."/>
            <person name="Galeote V."/>
            <person name="Bigey F."/>
            <person name="Dequin S."/>
            <person name="Byrne K.P."/>
            <person name="Wolfe K.H."/>
        </authorList>
    </citation>
    <scope>NUCLEOTIDE SEQUENCE [LARGE SCALE GENOMIC DNA]</scope>
    <source>
        <strain evidence="15 16">NRRL Y-6702</strain>
    </source>
</reference>
<dbReference type="Pfam" id="PF00632">
    <property type="entry name" value="HECT"/>
    <property type="match status" value="1"/>
</dbReference>
<dbReference type="Pfam" id="PF14377">
    <property type="entry name" value="UBM"/>
    <property type="match status" value="2"/>
</dbReference>
<feature type="region of interest" description="Disordered" evidence="13">
    <location>
        <begin position="1950"/>
        <end position="2019"/>
    </location>
</feature>
<dbReference type="Gene3D" id="3.30.2160.10">
    <property type="entry name" value="Hect, E3 ligase catalytic domain"/>
    <property type="match status" value="1"/>
</dbReference>
<evidence type="ECO:0000256" key="8">
    <source>
        <dbReference type="ARBA" id="ARBA00022816"/>
    </source>
</evidence>
<dbReference type="RefSeq" id="XP_037144561.1">
    <property type="nucleotide sequence ID" value="XM_037288666.1"/>
</dbReference>
<evidence type="ECO:0000256" key="5">
    <source>
        <dbReference type="ARBA" id="ARBA00022448"/>
    </source>
</evidence>
<accession>A0A7H9B364</accession>
<dbReference type="GO" id="GO:0005634">
    <property type="term" value="C:nucleus"/>
    <property type="evidence" value="ECO:0007669"/>
    <property type="project" value="UniProtKB-SubCell"/>
</dbReference>
<sequence>MVKLSRFEKLQKEQNASTFKPLLDELVECDEPTFVEKLNHIQEWDRSRDDLFVWTPVLNRIDEILSRVVNNYSYASSDFKKNPVKLIEMSRKDEELSINLMKFTTRLLCNTENRYIYSSMDVMNSFLNCPNFRIKLYAVKILAIIGERYIISRERIDSENILGNPFLKKKVLKLALALPSSTIDDNGDHFSLADLFFDKKKYPLKWTKLKYTYYTASTSHPSKKNGSSTGVQHPKDTNCQMSSMKKIFFSREDLQSHSLQQLYDKGMEVLPSENWFDFSVKVNIAKAFSDNSFDSIELRNLILRTKFNAIAATNTIYHPPQVSSKLFEVDPYAFNSLTDFISLSETKLPKELRLDSIFALECVSLKHVWCSDIVRNLGGNMSHGLLFQILRFIGKILREESSEVDEEYNVRLFYLISNLADVKALHDSLLAAGLIPSLLDIISARQSPYRRTMASATHLLEAVISDGESSAEFINNDGFTILIDLITEEVNFALENPDYGSPPKYSVVYYSVSFRQLAYIRSLLKLVLKLLKTDSGDRIRNLMDSPILHSLRNILENRPVFGYTLITYVLDILQRVINSEPTIYPILVEAGLIPYIIEHFSELLGPYSELLSILPDVISALCLNSEGLKKVKEKNMIRFLFDAVTDLNYAKVLYWKEESVDLGASMDELARHYPELKPLILDCFSDIVRELPRRICFNQSFLYLSLNGGDFFYRGKDEEVELTEENGKELSFWDVQKSTPIVDCFADVFYGMTLENSALGKLPENITVKDLFSIIVMDKPPFDYTSSQALLNFTDVLQLFDEQHKNYAFPEVIIMLAENLCDVEQFLTSSNDESFLLKASLGRDNSDVEDTVSKLSKLSALIYIVTDVYINLTSLSPKRVLQILDYFDKNGFELIKNLRLLFQKCALEEMYLISQMPDEAIDQTLPHPGGHSPPVQIHVKKPSKREQMDNYTSAKFKNSFQIRAILNKLQSCSSMIFRCLLRLSRVKDLDLEDCDRALEVHISDEVTKQVISMLRAVELKNHMPYFLVVFNFNTYIFTFPKTTITGAGMLQTIPAFLFYQNGGYKVYFEAIKYLFTNMSTFENLAAIEEVDYVKNSEDVLTLSCLLNALSFFNKSMQIDTMENIQSMEVFYPYMDNDYNLTKALMLVVKILALGLVMDLNKMNLLFCSQSRTVPYAVFKHILTMLKNIFSGKNEGEEEVYELRWDLIPPSHRKIQLLKACGISEEVARGFIEETDDEMPSEKPNLFSETEWEKYQYLTKGDTWQLHPVLMEAQYEQMYTNDDLNSMRNEYFQTGLSQKVFDVLPFYPKLVNAFAKTLLQMFNIHGERSENFAAQVLDKITKTNLENGATLSSFIHLFGIFLNEKYVYENSHSLIDSFLEYLQNSLNPRFINCPWFSKALYVYEIILAKSEVPLMEPYPPGLCVHYRMPAIAPIYRIAPDTRKNFFDVLIRVGDITNFYSALATCRILLFYARDDVYAAEVSRSGILSKLLKVIGVYQKSEKINYLESSFLLLARRTFETTDIVSSLIRFELNKSFTTRVMGEPKPRERDLGGVIDEKPHVVMRNPKMFVDVLCEDARFQNFNEDGKIVDYDLIRSSQTGAAERDEPGERSKNSLTVQNRTGIIHLLLSQLMAASKKDWVSEPPSTEEGPSGSKQEKIEPARNPVCAYMIFLMKVLIELISSYKQSKFEFLTFDRRNAYTESPKPRTTALNFFFYQLLDRSTDSEQSKPEAKRREVMSMLSRSVIVGFVSTVQDENNKKSDLRATDPDMTFIRKFAIETVIRALRNTASNPKMLEGNVSKLDTWFKVISSMVFLQAPCLRLILDSNKVDADQYQICKLMIEMNVPSAITECIALLDLNYPFCKKLFNSAVDPLNAINSVRLSYAGMFKVESNDDEVEVDDDSDKEDPSDMFRNSALGMYDVADIEEDDDGDDESLIGDDEDIAFVDGEDGGFEVVFSDDNDEENDPSSDGSHSSNENMEYDSASESATDESVSSVHTSVEGREESDSQNEGYYFEDDDEDVEIIDVNAEEYDSDLEIDLSDYNLEDSDWESGLSELSASDEEGEGSIIAENNVFGRSNGSRRRWMTNEGMEIIEGESDEEGGSGLFQGIEHVFHSESQPLYRVQDGRSHGRHHHRSFRNHEHPPLGLPSLSLLNGPRRQQSNLINPLGPSGLEEIENGISEQLNSPTSLRNRPEHAHFGGVLVSGEFFDDRSPDGIILKSTVMRWKDIFDMFYDTKTYAIYIIPTIVAKLYQPSLQLNMEQKRKTAEKEKEAQTKQQKAVKVTSSVPSEALETAASAISSDAQNDSSREHHDPVYVNIEGSEVDIGGTDIDAEFLNALPDDMRAEVFAQHVRERRAEALHSDIHSREIDSDFLDAIPENLREEILDYETAESRFSNIVHAMHDHVDDDEDMDSEHEDDNDADATTGSSNPGDESEKKKSARIYFSPLVDRAGTAALMKSTFIAQPYVQREVYHELFFRLCSSKQNRSDIINMLLIILTEGVVDQSSLEKVYNLISCRAQGQNRLPGHAMQRQLPVECTPLVVANQAIEILQNLIDSDNRLKYFFLTEHENLMVTKTPAKNKKDIFSKNLKWPIKYLFALLDSKIITDETVLMDLLTRILQVCTKPIQVIAKNTDSPTNSKKKFSSPHFDRKDLEKIVSIIKLDSCNTRVFQQTLNIIHNLAPLKDSMRIFTEELISSAIETMASLISDLEKLTTMGSQATSGAEINSELVQKFTVPSSDQAKLLKVLIAVDYLYTHKNKLKSDEVGQLMEVYNKMELNKIWEPLSKCLFEFESRKGLNTSATVLLPLIEALMVVFKHSKTSQAKFATLRYEDGKNVDLSTIPSENLFFYFTEVHKKLLNQMIRTNPKLMSGPFSLLVKNPKVLDFDNKRYFFTARLVTESRDRSTLAITVRREQVFLDSYRALFFKSNEDIKKSKLEITFKGESGVDAGGLTREWYQVLSRQIFNPDYALFLPVASDKTTFRPNRTSGINPEHLSFFKFVGMIIGKAIRDQCYLDCHFSREVYKNILGRPVALKDMESLDLDYYKSLVWILENDITDVIEETFSVEADDYGEHKIIELAENGSEIAVTEENKQDYVKRIVEYKLQTSVKEQMANFLQGFYALIPVELISIFDEQELELLISGLPDIDVDDWKNNTTYVNYTSNCKQISYFWRAVRSFDLEERAKLLQFVTGTSKVPLNGFKELTGVSGVCKFSIHRDYGHAERLPTSHTCFNQLNLPSYNSYETLRGSLLLAVNEGHEGFGIA</sequence>
<evidence type="ECO:0000259" key="14">
    <source>
        <dbReference type="PROSITE" id="PS50237"/>
    </source>
</evidence>
<dbReference type="InterPro" id="IPR035983">
    <property type="entry name" value="Hect_E3_ubiquitin_ligase"/>
</dbReference>
<feature type="region of interest" description="Disordered" evidence="13">
    <location>
        <begin position="1637"/>
        <end position="1657"/>
    </location>
</feature>
<evidence type="ECO:0000313" key="15">
    <source>
        <dbReference type="EMBL" id="QLG72834.1"/>
    </source>
</evidence>